<proteinExistence type="predicted"/>
<keyword evidence="2" id="KW-1185">Reference proteome</keyword>
<dbReference type="Pfam" id="PF14223">
    <property type="entry name" value="Retrotran_gag_2"/>
    <property type="match status" value="1"/>
</dbReference>
<dbReference type="Proteomes" id="UP001151760">
    <property type="component" value="Unassembled WGS sequence"/>
</dbReference>
<organism evidence="1 2">
    <name type="scientific">Tanacetum coccineum</name>
    <dbReference type="NCBI Taxonomy" id="301880"/>
    <lineage>
        <taxon>Eukaryota</taxon>
        <taxon>Viridiplantae</taxon>
        <taxon>Streptophyta</taxon>
        <taxon>Embryophyta</taxon>
        <taxon>Tracheophyta</taxon>
        <taxon>Spermatophyta</taxon>
        <taxon>Magnoliopsida</taxon>
        <taxon>eudicotyledons</taxon>
        <taxon>Gunneridae</taxon>
        <taxon>Pentapetalae</taxon>
        <taxon>asterids</taxon>
        <taxon>campanulids</taxon>
        <taxon>Asterales</taxon>
        <taxon>Asteraceae</taxon>
        <taxon>Asteroideae</taxon>
        <taxon>Anthemideae</taxon>
        <taxon>Anthemidinae</taxon>
        <taxon>Tanacetum</taxon>
    </lineage>
</organism>
<reference evidence="1" key="1">
    <citation type="journal article" date="2022" name="Int. J. Mol. Sci.">
        <title>Draft Genome of Tanacetum Coccineum: Genomic Comparison of Closely Related Tanacetum-Family Plants.</title>
        <authorList>
            <person name="Yamashiro T."/>
            <person name="Shiraishi A."/>
            <person name="Nakayama K."/>
            <person name="Satake H."/>
        </authorList>
    </citation>
    <scope>NUCLEOTIDE SEQUENCE</scope>
</reference>
<reference evidence="1" key="2">
    <citation type="submission" date="2022-01" db="EMBL/GenBank/DDBJ databases">
        <authorList>
            <person name="Yamashiro T."/>
            <person name="Shiraishi A."/>
            <person name="Satake H."/>
            <person name="Nakayama K."/>
        </authorList>
    </citation>
    <scope>NUCLEOTIDE SEQUENCE</scope>
</reference>
<accession>A0ABQ4WZ56</accession>
<dbReference type="EMBL" id="BQNB010009062">
    <property type="protein sequence ID" value="GJS58191.1"/>
    <property type="molecule type" value="Genomic_DNA"/>
</dbReference>
<name>A0ABQ4WZ56_9ASTR</name>
<comment type="caution">
    <text evidence="1">The sequence shown here is derived from an EMBL/GenBank/DDBJ whole genome shotgun (WGS) entry which is preliminary data.</text>
</comment>
<evidence type="ECO:0000313" key="1">
    <source>
        <dbReference type="EMBL" id="GJS58191.1"/>
    </source>
</evidence>
<evidence type="ECO:0008006" key="3">
    <source>
        <dbReference type="Google" id="ProtNLM"/>
    </source>
</evidence>
<gene>
    <name evidence="1" type="ORF">Tco_0652975</name>
</gene>
<protein>
    <recommendedName>
        <fullName evidence="3">Gag-Pol polyprotein</fullName>
    </recommendedName>
</protein>
<evidence type="ECO:0000313" key="2">
    <source>
        <dbReference type="Proteomes" id="UP001151760"/>
    </source>
</evidence>
<sequence>MAAGSRDRLPMLATWRYAQWKSRFLRYVNMKSNKQKLRKCIFDGPYVMTEITVPAKPATTIEEAVPAHNVPKTYKNTTPEKHAYFDVKAEAIHMILSGIGDDIYSTIDACTTAKEMWIAIERLQQGESLNKQDVKTNLFWEFGKFTSRDGETIESYYSRFYKMINEMVRNKLKVATMNANPLALVAATQ</sequence>